<dbReference type="EMBL" id="PDNC01000001">
    <property type="protein sequence ID" value="PGH10250.1"/>
    <property type="molecule type" value="Genomic_DNA"/>
</dbReference>
<proteinExistence type="predicted"/>
<organism evidence="3 4">
    <name type="scientific">Blastomyces parvus</name>
    <dbReference type="NCBI Taxonomy" id="2060905"/>
    <lineage>
        <taxon>Eukaryota</taxon>
        <taxon>Fungi</taxon>
        <taxon>Dikarya</taxon>
        <taxon>Ascomycota</taxon>
        <taxon>Pezizomycotina</taxon>
        <taxon>Eurotiomycetes</taxon>
        <taxon>Eurotiomycetidae</taxon>
        <taxon>Onygenales</taxon>
        <taxon>Ajellomycetaceae</taxon>
        <taxon>Blastomyces</taxon>
    </lineage>
</organism>
<keyword evidence="1" id="KW-0732">Signal</keyword>
<reference evidence="3 4" key="1">
    <citation type="submission" date="2017-10" db="EMBL/GenBank/DDBJ databases">
        <title>Comparative genomics in systemic dimorphic fungi from Ajellomycetaceae.</title>
        <authorList>
            <person name="Munoz J.F."/>
            <person name="Mcewen J.G."/>
            <person name="Clay O.K."/>
            <person name="Cuomo C.A."/>
        </authorList>
    </citation>
    <scope>NUCLEOTIDE SEQUENCE [LARGE SCALE GENOMIC DNA]</scope>
    <source>
        <strain evidence="3 4">UAMH130</strain>
    </source>
</reference>
<evidence type="ECO:0000313" key="4">
    <source>
        <dbReference type="Proteomes" id="UP000224080"/>
    </source>
</evidence>
<accession>A0A2B7XMV0</accession>
<dbReference type="STRING" id="2060905.A0A2B7XMV0"/>
<dbReference type="OrthoDB" id="4179155at2759"/>
<comment type="caution">
    <text evidence="3">The sequence shown here is derived from an EMBL/GenBank/DDBJ whole genome shotgun (WGS) entry which is preliminary data.</text>
</comment>
<feature type="signal peptide" evidence="1">
    <location>
        <begin position="1"/>
        <end position="23"/>
    </location>
</feature>
<evidence type="ECO:0000256" key="1">
    <source>
        <dbReference type="SAM" id="SignalP"/>
    </source>
</evidence>
<keyword evidence="4" id="KW-1185">Reference proteome</keyword>
<dbReference type="Gene3D" id="3.40.50.1820">
    <property type="entry name" value="alpha/beta hydrolase"/>
    <property type="match status" value="1"/>
</dbReference>
<dbReference type="SUPFAM" id="SSF53474">
    <property type="entry name" value="alpha/beta-Hydrolases"/>
    <property type="match status" value="1"/>
</dbReference>
<dbReference type="PANTHER" id="PTHR11559">
    <property type="entry name" value="CARBOXYLESTERASE"/>
    <property type="match status" value="1"/>
</dbReference>
<dbReference type="AlphaFoldDB" id="A0A2B7XMV0"/>
<evidence type="ECO:0000313" key="3">
    <source>
        <dbReference type="EMBL" id="PGH10250.1"/>
    </source>
</evidence>
<feature type="chain" id="PRO_5012541355" description="Carboxylesterase type B domain-containing protein" evidence="1">
    <location>
        <begin position="24"/>
        <end position="540"/>
    </location>
</feature>
<feature type="domain" description="Carboxylesterase type B" evidence="2">
    <location>
        <begin position="52"/>
        <end position="504"/>
    </location>
</feature>
<dbReference type="Proteomes" id="UP000224080">
    <property type="component" value="Unassembled WGS sequence"/>
</dbReference>
<gene>
    <name evidence="3" type="ORF">GX51_00005</name>
</gene>
<dbReference type="InterPro" id="IPR050309">
    <property type="entry name" value="Type-B_Carboxylest/Lipase"/>
</dbReference>
<name>A0A2B7XMV0_9EURO</name>
<sequence length="540" mass="59289">MLFILSTLSTFFALCYLSTPTQCSPTCAGAFPTVNLGYAVHVPTSVNKTSAGLRYANYNNIRFAAPPVGKLRFRKPAAPLKQDGIQNGSAPPFSTDCVSAIPSFFPDLGISTRSWGQEDCLFLNVRVPEGVKQGDNVPVLHFVHGSGYVYGSKDFEGVAPDGTGLYEKMSPSSQKFIYVASNYRMGLFGWSSSPSEDMDTNIGLHDTKAALDWTRKYISNFGGDPDRITAMGTSAGAAMIDLLLVAKGGHEVLPFSQAFISSPGIWPRRDPVRQQAVFDEVLRAANCTSVACLRGAPQEVLFKANSFLITDVGDGSTGALGPLTGFTPVVDGKYIKDLPTALLARGSYNRKVRRVVVGNMANEGMGMSLDVGMPDAFPALVRKTIPYADDDTIKRIQSMYEYPANLPQKLSWDWGTDMSFACNAYFTAKAYKNKAQRYVMTIPPATHGLDQSYFLFNSNASTPVADITLAREFQEYVRRFVTSERNQEDYPDLADWPKYGPGETSFNITLGGFEVQKDYWDVNRRCQVLNDIFSDRKNGA</sequence>
<protein>
    <recommendedName>
        <fullName evidence="2">Carboxylesterase type B domain-containing protein</fullName>
    </recommendedName>
</protein>
<dbReference type="Pfam" id="PF00135">
    <property type="entry name" value="COesterase"/>
    <property type="match status" value="1"/>
</dbReference>
<dbReference type="InterPro" id="IPR029058">
    <property type="entry name" value="AB_hydrolase_fold"/>
</dbReference>
<dbReference type="InterPro" id="IPR002018">
    <property type="entry name" value="CarbesteraseB"/>
</dbReference>
<evidence type="ECO:0000259" key="2">
    <source>
        <dbReference type="Pfam" id="PF00135"/>
    </source>
</evidence>